<evidence type="ECO:0000313" key="1">
    <source>
        <dbReference type="EMBL" id="AAM79295.1"/>
    </source>
</evidence>
<dbReference type="KEGG" id="spg:SpyM3_0688"/>
<protein>
    <submittedName>
        <fullName evidence="1">Uncharacterized protein</fullName>
    </submittedName>
</protein>
<dbReference type="HOGENOM" id="CLU_2398394_0_0_9"/>
<reference evidence="1 2" key="1">
    <citation type="journal article" date="2002" name="Proc. Natl. Acad. Sci. U.S.A.">
        <title>Genome sequence of a serotype M3 strain of group A Streptococcus: phage-encoded toxins, the high-virulence phenotype, and clone emergence.</title>
        <authorList>
            <person name="Beres S.B."/>
            <person name="Sylva G.L."/>
            <person name="Barbian K.D."/>
            <person name="Lei B."/>
            <person name="Hoff J.S."/>
            <person name="Mammarella N.D."/>
            <person name="Liu M.Y."/>
            <person name="Smoot J.C."/>
            <person name="Porcella S.F."/>
            <person name="Parkins L.D."/>
            <person name="Campbell D.S."/>
            <person name="Smith T.M."/>
            <person name="McCormick J.K."/>
            <person name="Leung D.Y."/>
            <person name="Schlievert P.M."/>
            <person name="Musser J.M."/>
        </authorList>
    </citation>
    <scope>NUCLEOTIDE SEQUENCE [LARGE SCALE GENOMIC DNA]</scope>
    <source>
        <strain evidence="2">ATCC BAA-595 / MGAS315</strain>
    </source>
</reference>
<dbReference type="Proteomes" id="UP000000564">
    <property type="component" value="Chromosome"/>
</dbReference>
<proteinExistence type="predicted"/>
<organism evidence="1 2">
    <name type="scientific">Streptococcus pyogenes serotype M3 (strain ATCC BAA-595 / MGAS315)</name>
    <dbReference type="NCBI Taxonomy" id="198466"/>
    <lineage>
        <taxon>Bacteria</taxon>
        <taxon>Bacillati</taxon>
        <taxon>Bacillota</taxon>
        <taxon>Bacilli</taxon>
        <taxon>Lactobacillales</taxon>
        <taxon>Streptococcaceae</taxon>
        <taxon>Streptococcus</taxon>
    </lineage>
</organism>
<name>A0A0H2UUE1_STRP3</name>
<dbReference type="AlphaFoldDB" id="A0A0H2UUE1"/>
<accession>A0A0H2UUE1</accession>
<sequence length="85" mass="10129">MDKILLSLSDWIKSIIKDTLNKLIEIESENDNYPELMDISTTSNFLGIGETTFRNQYRYMQDFPKELPAKRWSKRAIKKWLSEQL</sequence>
<dbReference type="EMBL" id="AE014074">
    <property type="protein sequence ID" value="AAM79295.1"/>
    <property type="molecule type" value="Genomic_DNA"/>
</dbReference>
<gene>
    <name evidence="1" type="ordered locus">SpyM3_0688</name>
</gene>
<dbReference type="RefSeq" id="WP_011054421.1">
    <property type="nucleotide sequence ID" value="NC_004070.1"/>
</dbReference>
<evidence type="ECO:0000313" key="2">
    <source>
        <dbReference type="Proteomes" id="UP000000564"/>
    </source>
</evidence>